<dbReference type="AlphaFoldDB" id="A0A8D9AWX7"/>
<evidence type="ECO:0000256" key="1">
    <source>
        <dbReference type="SAM" id="Phobius"/>
    </source>
</evidence>
<dbReference type="EMBL" id="HBUF01594552">
    <property type="protein sequence ID" value="CAG6774348.1"/>
    <property type="molecule type" value="Transcribed_RNA"/>
</dbReference>
<keyword evidence="1" id="KW-1133">Transmembrane helix</keyword>
<evidence type="ECO:0000313" key="2">
    <source>
        <dbReference type="EMBL" id="CAG6774348.1"/>
    </source>
</evidence>
<feature type="transmembrane region" description="Helical" evidence="1">
    <location>
        <begin position="20"/>
        <end position="40"/>
    </location>
</feature>
<organism evidence="2">
    <name type="scientific">Cacopsylla melanoneura</name>
    <dbReference type="NCBI Taxonomy" id="428564"/>
    <lineage>
        <taxon>Eukaryota</taxon>
        <taxon>Metazoa</taxon>
        <taxon>Ecdysozoa</taxon>
        <taxon>Arthropoda</taxon>
        <taxon>Hexapoda</taxon>
        <taxon>Insecta</taxon>
        <taxon>Pterygota</taxon>
        <taxon>Neoptera</taxon>
        <taxon>Paraneoptera</taxon>
        <taxon>Hemiptera</taxon>
        <taxon>Sternorrhyncha</taxon>
        <taxon>Psylloidea</taxon>
        <taxon>Psyllidae</taxon>
        <taxon>Psyllinae</taxon>
        <taxon>Cacopsylla</taxon>
    </lineage>
</organism>
<protein>
    <submittedName>
        <fullName evidence="2">Uncharacterized protein</fullName>
    </submittedName>
</protein>
<feature type="transmembrane region" description="Helical" evidence="1">
    <location>
        <begin position="60"/>
        <end position="79"/>
    </location>
</feature>
<name>A0A8D9AWX7_9HEMI</name>
<sequence>MLFFKKDKKRKYCEDVKFFFLFKILGRGIFNIGDYLILFLKRITNNKKYHGSSTLGKYPIQISFLIFFCCAVFHLNSIFPNYVCADYASEASLVFYVYGF</sequence>
<accession>A0A8D9AWX7</accession>
<keyword evidence="1" id="KW-0812">Transmembrane</keyword>
<keyword evidence="1" id="KW-0472">Membrane</keyword>
<reference evidence="2" key="1">
    <citation type="submission" date="2021-05" db="EMBL/GenBank/DDBJ databases">
        <authorList>
            <person name="Alioto T."/>
            <person name="Alioto T."/>
            <person name="Gomez Garrido J."/>
        </authorList>
    </citation>
    <scope>NUCLEOTIDE SEQUENCE</scope>
</reference>
<proteinExistence type="predicted"/>